<proteinExistence type="predicted"/>
<evidence type="ECO:0000256" key="1">
    <source>
        <dbReference type="SAM" id="Coils"/>
    </source>
</evidence>
<evidence type="ECO:0000313" key="3">
    <source>
        <dbReference type="EMBL" id="SDB05446.1"/>
    </source>
</evidence>
<sequence length="78" mass="9038">MESIAAIIGAPIILFMIFVAPLWVIMHYRSQRKISQGLSEEELVQLQELAQQAERMRDRIATLESILDAESPKWRDRV</sequence>
<dbReference type="NCBIfam" id="NF006993">
    <property type="entry name" value="PRK09458.1"/>
    <property type="match status" value="1"/>
</dbReference>
<accession>A0A1G6AAV1</accession>
<keyword evidence="2" id="KW-0472">Membrane</keyword>
<dbReference type="InterPro" id="IPR009554">
    <property type="entry name" value="Phageshock_PspB"/>
</dbReference>
<dbReference type="STRING" id="1159017.SAMN02927930_00242"/>
<protein>
    <submittedName>
        <fullName evidence="3">Phage shock protein B</fullName>
    </submittedName>
</protein>
<dbReference type="GO" id="GO:0009271">
    <property type="term" value="P:phage shock"/>
    <property type="evidence" value="ECO:0007669"/>
    <property type="project" value="InterPro"/>
</dbReference>
<dbReference type="GO" id="GO:0006355">
    <property type="term" value="P:regulation of DNA-templated transcription"/>
    <property type="evidence" value="ECO:0007669"/>
    <property type="project" value="InterPro"/>
</dbReference>
<dbReference type="Proteomes" id="UP000199626">
    <property type="component" value="Unassembled WGS sequence"/>
</dbReference>
<gene>
    <name evidence="3" type="ORF">SAMN02927930_00242</name>
</gene>
<keyword evidence="1" id="KW-0175">Coiled coil</keyword>
<name>A0A1G6AAV1_9GAMM</name>
<feature type="coiled-coil region" evidence="1">
    <location>
        <begin position="39"/>
        <end position="66"/>
    </location>
</feature>
<reference evidence="4" key="1">
    <citation type="submission" date="2016-10" db="EMBL/GenBank/DDBJ databases">
        <authorList>
            <person name="Varghese N."/>
            <person name="Submissions S."/>
        </authorList>
    </citation>
    <scope>NUCLEOTIDE SEQUENCE [LARGE SCALE GENOMIC DNA]</scope>
    <source>
        <strain evidence="4">CGMCC 1.10824</strain>
    </source>
</reference>
<dbReference type="AlphaFoldDB" id="A0A1G6AAV1"/>
<organism evidence="3 4">
    <name type="scientific">Pseudidiomarina indica</name>
    <dbReference type="NCBI Taxonomy" id="1159017"/>
    <lineage>
        <taxon>Bacteria</taxon>
        <taxon>Pseudomonadati</taxon>
        <taxon>Pseudomonadota</taxon>
        <taxon>Gammaproteobacteria</taxon>
        <taxon>Alteromonadales</taxon>
        <taxon>Idiomarinaceae</taxon>
        <taxon>Pseudidiomarina</taxon>
    </lineage>
</organism>
<dbReference type="NCBIfam" id="TIGR02976">
    <property type="entry name" value="phageshock_pspB"/>
    <property type="match status" value="1"/>
</dbReference>
<dbReference type="EMBL" id="FMXN01000001">
    <property type="protein sequence ID" value="SDB05446.1"/>
    <property type="molecule type" value="Genomic_DNA"/>
</dbReference>
<keyword evidence="2" id="KW-0812">Transmembrane</keyword>
<feature type="transmembrane region" description="Helical" evidence="2">
    <location>
        <begin position="6"/>
        <end position="26"/>
    </location>
</feature>
<evidence type="ECO:0000256" key="2">
    <source>
        <dbReference type="SAM" id="Phobius"/>
    </source>
</evidence>
<dbReference type="OrthoDB" id="6198106at2"/>
<dbReference type="Pfam" id="PF06667">
    <property type="entry name" value="PspB"/>
    <property type="match status" value="1"/>
</dbReference>
<evidence type="ECO:0000313" key="4">
    <source>
        <dbReference type="Proteomes" id="UP000199626"/>
    </source>
</evidence>
<dbReference type="RefSeq" id="WP_092590903.1">
    <property type="nucleotide sequence ID" value="NZ_FMXN01000001.1"/>
</dbReference>
<keyword evidence="2" id="KW-1133">Transmembrane helix</keyword>
<keyword evidence="4" id="KW-1185">Reference proteome</keyword>